<name>A0ABN8QDW9_9CNID</name>
<protein>
    <submittedName>
        <fullName evidence="12">Uncharacterized protein</fullName>
    </submittedName>
</protein>
<sequence length="713" mass="82386">MRRENNKIVEEGIKKLRKETEKNESVLASLQKRRMTHETIRMAADVYLAYLKSPYYKFFRDTLSYIIMLLLHYAICLSPTTVAFSGLEWTILVFYIGRFVAELKQILCIKKWLRETENDTFQSNCVRIFSVYCSDCWNRFDFASLVFYIIILILRIVTWFNDGSVANNRALAIAGYLYSLNTLCLTLRTFGQVMEQPKDVGTIQIALFSILRDVRTVLWQFLAVILAFSIAITKIYMSERSFIANESVRHKIWWAMFSHLGWSLLDRSEESGPMISVDPSSVLLARIFYAAFLIMGVVLLINMLIALLSSTYQKTEENAVREWSFKRAITIQTYNGYDPIPVPLNIIYRIYRLLRLCTKKVKKEEDNALQGFVKDLEVKYFREHANSFPVTDATKGDRVLRETERNRQMISQILYKTFSSSNGDRRTPIHEWDPNPGIQIEGPLVTCDCTEECFPDPQYHHHGARYRQPLSREFPHFEITIVETGEYKWLAIGITNEAYKTSEMPGWYEESLGYHTDDGNIFHNTKNLEDAIGTKGPAMARRGDRIGCTVLFEERRDADGKIPVFFTLNGSEIILEGGESPGKSLIFVDFEKPLFPVIGMTVGSRVLAKMCVSEDELQKDMSKVFDHIIYAREDVVRQSLEIQELKSDFADVRQEMNAKEDNMRHNMEDIVCNEVKKATKCLEDIVSNEVKKAMKCLEEKLDALLVKLSEKDN</sequence>
<reference evidence="12 13" key="1">
    <citation type="submission" date="2022-05" db="EMBL/GenBank/DDBJ databases">
        <authorList>
            <consortium name="Genoscope - CEA"/>
            <person name="William W."/>
        </authorList>
    </citation>
    <scope>NUCLEOTIDE SEQUENCE [LARGE SCALE GENOMIC DNA]</scope>
</reference>
<comment type="caution">
    <text evidence="12">The sequence shown here is derived from an EMBL/GenBank/DDBJ whole genome shotgun (WGS) entry which is preliminary data.</text>
</comment>
<organism evidence="12 13">
    <name type="scientific">Porites evermanni</name>
    <dbReference type="NCBI Taxonomy" id="104178"/>
    <lineage>
        <taxon>Eukaryota</taxon>
        <taxon>Metazoa</taxon>
        <taxon>Cnidaria</taxon>
        <taxon>Anthozoa</taxon>
        <taxon>Hexacorallia</taxon>
        <taxon>Scleractinia</taxon>
        <taxon>Fungiina</taxon>
        <taxon>Poritidae</taxon>
        <taxon>Porites</taxon>
    </lineage>
</organism>
<dbReference type="EMBL" id="CALNXI010001223">
    <property type="protein sequence ID" value="CAH3160768.1"/>
    <property type="molecule type" value="Genomic_DNA"/>
</dbReference>
<dbReference type="InterPro" id="IPR005821">
    <property type="entry name" value="Ion_trans_dom"/>
</dbReference>
<dbReference type="InterPro" id="IPR002153">
    <property type="entry name" value="TRPC_channel"/>
</dbReference>
<dbReference type="Pfam" id="PF00520">
    <property type="entry name" value="Ion_trans"/>
    <property type="match status" value="1"/>
</dbReference>
<feature type="transmembrane region" description="Helical" evidence="9">
    <location>
        <begin position="285"/>
        <end position="308"/>
    </location>
</feature>
<evidence type="ECO:0000313" key="13">
    <source>
        <dbReference type="Proteomes" id="UP001159427"/>
    </source>
</evidence>
<proteinExistence type="predicted"/>
<feature type="transmembrane region" description="Helical" evidence="9">
    <location>
        <begin position="142"/>
        <end position="160"/>
    </location>
</feature>
<feature type="domain" description="SPRY" evidence="11">
    <location>
        <begin position="477"/>
        <end position="603"/>
    </location>
</feature>
<dbReference type="InterPro" id="IPR013320">
    <property type="entry name" value="ConA-like_dom_sf"/>
</dbReference>
<feature type="coiled-coil region" evidence="8">
    <location>
        <begin position="635"/>
        <end position="662"/>
    </location>
</feature>
<evidence type="ECO:0000256" key="9">
    <source>
        <dbReference type="SAM" id="Phobius"/>
    </source>
</evidence>
<evidence type="ECO:0000256" key="1">
    <source>
        <dbReference type="ARBA" id="ARBA00004141"/>
    </source>
</evidence>
<feature type="domain" description="Ion transport" evidence="10">
    <location>
        <begin position="66"/>
        <end position="318"/>
    </location>
</feature>
<evidence type="ECO:0000256" key="4">
    <source>
        <dbReference type="ARBA" id="ARBA00022989"/>
    </source>
</evidence>
<evidence type="ECO:0000256" key="3">
    <source>
        <dbReference type="ARBA" id="ARBA00022692"/>
    </source>
</evidence>
<keyword evidence="5" id="KW-0406">Ion transport</keyword>
<keyword evidence="7" id="KW-0407">Ion channel</keyword>
<dbReference type="Gene3D" id="2.60.120.920">
    <property type="match status" value="1"/>
</dbReference>
<feature type="transmembrane region" description="Helical" evidence="9">
    <location>
        <begin position="58"/>
        <end position="75"/>
    </location>
</feature>
<keyword evidence="13" id="KW-1185">Reference proteome</keyword>
<dbReference type="InterPro" id="IPR003877">
    <property type="entry name" value="SPRY_dom"/>
</dbReference>
<dbReference type="SUPFAM" id="SSF49899">
    <property type="entry name" value="Concanavalin A-like lectins/glucanases"/>
    <property type="match status" value="1"/>
</dbReference>
<evidence type="ECO:0000259" key="11">
    <source>
        <dbReference type="Pfam" id="PF00622"/>
    </source>
</evidence>
<evidence type="ECO:0000256" key="6">
    <source>
        <dbReference type="ARBA" id="ARBA00023136"/>
    </source>
</evidence>
<evidence type="ECO:0000259" key="10">
    <source>
        <dbReference type="Pfam" id="PF00520"/>
    </source>
</evidence>
<dbReference type="PANTHER" id="PTHR10117">
    <property type="entry name" value="TRANSIENT RECEPTOR POTENTIAL CHANNEL"/>
    <property type="match status" value="1"/>
</dbReference>
<evidence type="ECO:0000313" key="12">
    <source>
        <dbReference type="EMBL" id="CAH3160768.1"/>
    </source>
</evidence>
<accession>A0ABN8QDW9</accession>
<dbReference type="InterPro" id="IPR043136">
    <property type="entry name" value="B30.2/SPRY_sf"/>
</dbReference>
<evidence type="ECO:0000256" key="7">
    <source>
        <dbReference type="ARBA" id="ARBA00023303"/>
    </source>
</evidence>
<evidence type="ECO:0000256" key="2">
    <source>
        <dbReference type="ARBA" id="ARBA00022448"/>
    </source>
</evidence>
<keyword evidence="4 9" id="KW-1133">Transmembrane helix</keyword>
<keyword evidence="8" id="KW-0175">Coiled coil</keyword>
<keyword evidence="3 9" id="KW-0812">Transmembrane</keyword>
<keyword evidence="6 9" id="KW-0472">Membrane</keyword>
<dbReference type="Proteomes" id="UP001159427">
    <property type="component" value="Unassembled WGS sequence"/>
</dbReference>
<keyword evidence="2" id="KW-0813">Transport</keyword>
<evidence type="ECO:0000256" key="8">
    <source>
        <dbReference type="SAM" id="Coils"/>
    </source>
</evidence>
<dbReference type="PANTHER" id="PTHR10117:SF54">
    <property type="entry name" value="TRANSIENT RECEPTOR POTENTIAL-GAMMA PROTEIN"/>
    <property type="match status" value="1"/>
</dbReference>
<gene>
    <name evidence="12" type="ORF">PEVE_00003718</name>
</gene>
<evidence type="ECO:0000256" key="5">
    <source>
        <dbReference type="ARBA" id="ARBA00023065"/>
    </source>
</evidence>
<dbReference type="Pfam" id="PF00622">
    <property type="entry name" value="SPRY"/>
    <property type="match status" value="1"/>
</dbReference>
<feature type="transmembrane region" description="Helical" evidence="9">
    <location>
        <begin position="217"/>
        <end position="236"/>
    </location>
</feature>
<comment type="subcellular location">
    <subcellularLocation>
        <location evidence="1">Membrane</location>
        <topology evidence="1">Multi-pass membrane protein</topology>
    </subcellularLocation>
</comment>